<dbReference type="UniPathway" id="UPA00275">
    <property type="reaction ID" value="UER00401"/>
</dbReference>
<feature type="binding site" evidence="16">
    <location>
        <position position="86"/>
    </location>
    <ligand>
        <name>Zn(2+)</name>
        <dbReference type="ChEBI" id="CHEBI:29105"/>
        <note>catalytic</note>
    </ligand>
</feature>
<comment type="pathway">
    <text evidence="3 13">Cofactor biosynthesis; riboflavin biosynthesis; 5-amino-6-(D-ribitylamino)uracil from GTP: step 3/4.</text>
</comment>
<dbReference type="Gene3D" id="3.40.430.10">
    <property type="entry name" value="Dihydrofolate Reductase, subunit A"/>
    <property type="match status" value="1"/>
</dbReference>
<feature type="binding site" evidence="15">
    <location>
        <position position="211"/>
    </location>
    <ligand>
        <name>NADP(+)</name>
        <dbReference type="ChEBI" id="CHEBI:58349"/>
    </ligand>
</feature>
<evidence type="ECO:0000256" key="5">
    <source>
        <dbReference type="ARBA" id="ARBA00007417"/>
    </source>
</evidence>
<dbReference type="Gene3D" id="3.40.140.10">
    <property type="entry name" value="Cytidine Deaminase, domain 2"/>
    <property type="match status" value="1"/>
</dbReference>
<keyword evidence="19" id="KW-1185">Reference proteome</keyword>
<feature type="binding site" evidence="15">
    <location>
        <position position="195"/>
    </location>
    <ligand>
        <name>NADP(+)</name>
        <dbReference type="ChEBI" id="CHEBI:58349"/>
    </ligand>
</feature>
<comment type="similarity">
    <text evidence="5 13">In the C-terminal section; belongs to the HTP reductase family.</text>
</comment>
<dbReference type="CDD" id="cd01284">
    <property type="entry name" value="Riboflavin_deaminase-reductase"/>
    <property type="match status" value="1"/>
</dbReference>
<dbReference type="Pfam" id="PF01872">
    <property type="entry name" value="RibD_C"/>
    <property type="match status" value="1"/>
</dbReference>
<name>W7QFV5_9ALTE</name>
<dbReference type="Pfam" id="PF00383">
    <property type="entry name" value="dCMP_cyt_deam_1"/>
    <property type="match status" value="1"/>
</dbReference>
<evidence type="ECO:0000256" key="3">
    <source>
        <dbReference type="ARBA" id="ARBA00004910"/>
    </source>
</evidence>
<dbReference type="OrthoDB" id="9800865at2"/>
<dbReference type="InterPro" id="IPR016192">
    <property type="entry name" value="APOBEC/CMP_deaminase_Zn-bd"/>
</dbReference>
<feature type="binding site" evidence="15">
    <location>
        <begin position="308"/>
        <end position="314"/>
    </location>
    <ligand>
        <name>NADP(+)</name>
        <dbReference type="ChEBI" id="CHEBI:58349"/>
    </ligand>
</feature>
<evidence type="ECO:0000256" key="15">
    <source>
        <dbReference type="PIRSR" id="PIRSR006769-2"/>
    </source>
</evidence>
<dbReference type="PATRIC" id="fig|1328313.3.peg.1429"/>
<organism evidence="18 19">
    <name type="scientific">Catenovulum agarivorans DS-2</name>
    <dbReference type="NCBI Taxonomy" id="1328313"/>
    <lineage>
        <taxon>Bacteria</taxon>
        <taxon>Pseudomonadati</taxon>
        <taxon>Pseudomonadota</taxon>
        <taxon>Gammaproteobacteria</taxon>
        <taxon>Alteromonadales</taxon>
        <taxon>Alteromonadaceae</taxon>
        <taxon>Catenovulum</taxon>
    </lineage>
</organism>
<dbReference type="InterPro" id="IPR016193">
    <property type="entry name" value="Cytidine_deaminase-like"/>
</dbReference>
<keyword evidence="11 13" id="KW-0560">Oxidoreductase</keyword>
<keyword evidence="9 13" id="KW-0862">Zinc</keyword>
<dbReference type="InterPro" id="IPR002125">
    <property type="entry name" value="CMP_dCMP_dom"/>
</dbReference>
<evidence type="ECO:0000256" key="10">
    <source>
        <dbReference type="ARBA" id="ARBA00022857"/>
    </source>
</evidence>
<comment type="function">
    <text evidence="1 13">Converts 2,5-diamino-6-(ribosylamino)-4(3h)-pyrimidinone 5'-phosphate into 5-amino-6-(ribosylamino)-2,4(1h,3h)-pyrimidinedione 5'-phosphate.</text>
</comment>
<keyword evidence="12" id="KW-0511">Multifunctional enzyme</keyword>
<dbReference type="SUPFAM" id="SSF53597">
    <property type="entry name" value="Dihydrofolate reductase-like"/>
    <property type="match status" value="1"/>
</dbReference>
<dbReference type="GO" id="GO:0008835">
    <property type="term" value="F:diaminohydroxyphosphoribosylaminopyrimidine deaminase activity"/>
    <property type="evidence" value="ECO:0007669"/>
    <property type="project" value="UniProtKB-EC"/>
</dbReference>
<comment type="cofactor">
    <cofactor evidence="13 16">
        <name>Zn(2+)</name>
        <dbReference type="ChEBI" id="CHEBI:29105"/>
    </cofactor>
    <text evidence="13 16">Binds 1 zinc ion.</text>
</comment>
<evidence type="ECO:0000256" key="16">
    <source>
        <dbReference type="PIRSR" id="PIRSR006769-3"/>
    </source>
</evidence>
<feature type="binding site" evidence="15">
    <location>
        <position position="179"/>
    </location>
    <ligand>
        <name>substrate</name>
    </ligand>
</feature>
<keyword evidence="8 13" id="KW-0378">Hydrolase</keyword>
<comment type="pathway">
    <text evidence="2 13">Cofactor biosynthesis; riboflavin biosynthesis; 5-amino-6-(D-ribitylamino)uracil from GTP: step 2/4.</text>
</comment>
<dbReference type="NCBIfam" id="TIGR00227">
    <property type="entry name" value="ribD_Cterm"/>
    <property type="match status" value="1"/>
</dbReference>
<evidence type="ECO:0000256" key="8">
    <source>
        <dbReference type="ARBA" id="ARBA00022801"/>
    </source>
</evidence>
<dbReference type="EC" id="3.5.4.26" evidence="13"/>
<proteinExistence type="inferred from homology"/>
<dbReference type="PANTHER" id="PTHR38011:SF7">
    <property type="entry name" value="2,5-DIAMINO-6-RIBOSYLAMINO-4(3H)-PYRIMIDINONE 5'-PHOSPHATE REDUCTASE"/>
    <property type="match status" value="1"/>
</dbReference>
<dbReference type="PROSITE" id="PS00903">
    <property type="entry name" value="CYT_DCMP_DEAMINASES_1"/>
    <property type="match status" value="1"/>
</dbReference>
<sequence length="374" mass="41409">MQVATDMSALYKQDFEYMARAIHLAEKGLYTTSPNPRVGCVIVKDQQVVGEGYHIRAGEAHAEVNALKQAGEQAQGATAYVTLEPCSHFGRTPPCAQALIKAGILKVVVGMTDPNPQVSGRGIEMLRDAGIQVIEPCLEQDCKNLNPGFIKRMTENMPYVRLKLASSLDGRTAMDSGESKWITSADARRDVQSYRARSCAILSGSGTVLADNPSLNVRESDLNFDYLHTPIRQPVKCIIDNQLKITPDLNLFEHNAQVYLLSNKKREQELPINCQAIQLSKQSAKVDLHQVMAELANRQINEIWVEAGAKLAGALIKENLVDELIIYQAPILMGENTFGLVNIPELTELKQAVRWQYQSQTRVGQDLKLVLKAI</sequence>
<evidence type="ECO:0000256" key="12">
    <source>
        <dbReference type="ARBA" id="ARBA00023268"/>
    </source>
</evidence>
<evidence type="ECO:0000256" key="2">
    <source>
        <dbReference type="ARBA" id="ARBA00004882"/>
    </source>
</evidence>
<evidence type="ECO:0000256" key="6">
    <source>
        <dbReference type="ARBA" id="ARBA00022619"/>
    </source>
</evidence>
<reference evidence="18 19" key="1">
    <citation type="journal article" date="2014" name="Genome Announc.">
        <title>Draft Genome Sequence of the Agar-Degrading Bacterium Catenovulum sp. Strain DS-2, Isolated from Intestines of Haliotis diversicolor.</title>
        <authorList>
            <person name="Shan D."/>
            <person name="Li X."/>
            <person name="Gu Z."/>
            <person name="Wei G."/>
            <person name="Gao Z."/>
            <person name="Shao Z."/>
        </authorList>
    </citation>
    <scope>NUCLEOTIDE SEQUENCE [LARGE SCALE GENOMIC DNA]</scope>
    <source>
        <strain evidence="18 19">DS-2</strain>
    </source>
</reference>
<keyword evidence="10 13" id="KW-0521">NADP</keyword>
<feature type="binding site" evidence="15">
    <location>
        <position position="306"/>
    </location>
    <ligand>
        <name>substrate</name>
    </ligand>
</feature>
<evidence type="ECO:0000313" key="18">
    <source>
        <dbReference type="EMBL" id="EWH10776.1"/>
    </source>
</evidence>
<feature type="binding site" evidence="15">
    <location>
        <position position="165"/>
    </location>
    <ligand>
        <name>NADP(+)</name>
        <dbReference type="ChEBI" id="CHEBI:58349"/>
    </ligand>
</feature>
<feature type="binding site" evidence="15">
    <location>
        <position position="207"/>
    </location>
    <ligand>
        <name>NADP(+)</name>
        <dbReference type="ChEBI" id="CHEBI:58349"/>
    </ligand>
</feature>
<dbReference type="Proteomes" id="UP000019276">
    <property type="component" value="Unassembled WGS sequence"/>
</dbReference>
<keyword evidence="7 13" id="KW-0479">Metal-binding</keyword>
<dbReference type="EMBL" id="ARZY01000009">
    <property type="protein sequence ID" value="EWH10776.1"/>
    <property type="molecule type" value="Genomic_DNA"/>
</dbReference>
<dbReference type="InterPro" id="IPR004794">
    <property type="entry name" value="Eubact_RibD"/>
</dbReference>
<feature type="domain" description="CMP/dCMP-type deaminase" evidence="17">
    <location>
        <begin position="12"/>
        <end position="134"/>
    </location>
</feature>
<dbReference type="EC" id="1.1.1.193" evidence="13"/>
<dbReference type="GO" id="GO:0008703">
    <property type="term" value="F:5-amino-6-(5-phosphoribosylamino)uracil reductase activity"/>
    <property type="evidence" value="ECO:0007669"/>
    <property type="project" value="UniProtKB-EC"/>
</dbReference>
<accession>W7QFV5</accession>
<dbReference type="GO" id="GO:0008270">
    <property type="term" value="F:zinc ion binding"/>
    <property type="evidence" value="ECO:0007669"/>
    <property type="project" value="InterPro"/>
</dbReference>
<evidence type="ECO:0000256" key="9">
    <source>
        <dbReference type="ARBA" id="ARBA00022833"/>
    </source>
</evidence>
<dbReference type="SUPFAM" id="SSF53927">
    <property type="entry name" value="Cytidine deaminase-like"/>
    <property type="match status" value="1"/>
</dbReference>
<evidence type="ECO:0000256" key="1">
    <source>
        <dbReference type="ARBA" id="ARBA00002151"/>
    </source>
</evidence>
<comment type="caution">
    <text evidence="18">The sequence shown here is derived from an EMBL/GenBank/DDBJ whole genome shotgun (WGS) entry which is preliminary data.</text>
</comment>
<evidence type="ECO:0000256" key="14">
    <source>
        <dbReference type="PIRSR" id="PIRSR006769-1"/>
    </source>
</evidence>
<feature type="binding site" evidence="15">
    <location>
        <position position="215"/>
    </location>
    <ligand>
        <name>substrate</name>
    </ligand>
</feature>
<comment type="catalytic activity">
    <reaction evidence="13">
        <text>5-amino-6-(5-phospho-D-ribitylamino)uracil + NADP(+) = 5-amino-6-(5-phospho-D-ribosylamino)uracil + NADPH + H(+)</text>
        <dbReference type="Rhea" id="RHEA:17845"/>
        <dbReference type="ChEBI" id="CHEBI:15378"/>
        <dbReference type="ChEBI" id="CHEBI:57783"/>
        <dbReference type="ChEBI" id="CHEBI:58349"/>
        <dbReference type="ChEBI" id="CHEBI:58421"/>
        <dbReference type="ChEBI" id="CHEBI:58453"/>
        <dbReference type="EC" id="1.1.1.193"/>
    </reaction>
</comment>
<dbReference type="eggNOG" id="COG0117">
    <property type="taxonomic scope" value="Bacteria"/>
</dbReference>
<dbReference type="PANTHER" id="PTHR38011">
    <property type="entry name" value="DIHYDROFOLATE REDUCTASE FAMILY PROTEIN (AFU_ORTHOLOGUE AFUA_8G06820)"/>
    <property type="match status" value="1"/>
</dbReference>
<gene>
    <name evidence="18" type="ORF">DS2_06986</name>
</gene>
<dbReference type="AlphaFoldDB" id="W7QFV5"/>
<dbReference type="FunFam" id="3.40.140.10:FF:000025">
    <property type="entry name" value="Riboflavin biosynthesis protein RibD"/>
    <property type="match status" value="1"/>
</dbReference>
<evidence type="ECO:0000259" key="17">
    <source>
        <dbReference type="PROSITE" id="PS51747"/>
    </source>
</evidence>
<dbReference type="InterPro" id="IPR024072">
    <property type="entry name" value="DHFR-like_dom_sf"/>
</dbReference>
<feature type="active site" description="Proton donor" evidence="14">
    <location>
        <position position="63"/>
    </location>
</feature>
<dbReference type="GO" id="GO:0050661">
    <property type="term" value="F:NADP binding"/>
    <property type="evidence" value="ECO:0007669"/>
    <property type="project" value="InterPro"/>
</dbReference>
<evidence type="ECO:0000313" key="19">
    <source>
        <dbReference type="Proteomes" id="UP000019276"/>
    </source>
</evidence>
<dbReference type="InterPro" id="IPR002734">
    <property type="entry name" value="RibDG_C"/>
</dbReference>
<feature type="binding site" evidence="15">
    <location>
        <position position="218"/>
    </location>
    <ligand>
        <name>substrate</name>
    </ligand>
</feature>
<dbReference type="STRING" id="1328313.DS2_06986"/>
<keyword evidence="6 13" id="KW-0686">Riboflavin biosynthesis</keyword>
<dbReference type="InterPro" id="IPR011549">
    <property type="entry name" value="RibD_C"/>
</dbReference>
<evidence type="ECO:0000256" key="7">
    <source>
        <dbReference type="ARBA" id="ARBA00022723"/>
    </source>
</evidence>
<dbReference type="PROSITE" id="PS51747">
    <property type="entry name" value="CYT_DCMP_DEAMINASES_2"/>
    <property type="match status" value="1"/>
</dbReference>
<feature type="binding site" evidence="15">
    <location>
        <position position="181"/>
    </location>
    <ligand>
        <name>NADP(+)</name>
        <dbReference type="ChEBI" id="CHEBI:58349"/>
    </ligand>
</feature>
<evidence type="ECO:0000256" key="4">
    <source>
        <dbReference type="ARBA" id="ARBA00005259"/>
    </source>
</evidence>
<feature type="binding site" evidence="16">
    <location>
        <position position="95"/>
    </location>
    <ligand>
        <name>Zn(2+)</name>
        <dbReference type="ChEBI" id="CHEBI:29105"/>
        <note>catalytic</note>
    </ligand>
</feature>
<dbReference type="PIRSF" id="PIRSF006769">
    <property type="entry name" value="RibD"/>
    <property type="match status" value="1"/>
</dbReference>
<dbReference type="GO" id="GO:0009231">
    <property type="term" value="P:riboflavin biosynthetic process"/>
    <property type="evidence" value="ECO:0007669"/>
    <property type="project" value="UniProtKB-UniPathway"/>
</dbReference>
<protein>
    <recommendedName>
        <fullName evidence="13">Riboflavin biosynthesis protein RibD</fullName>
    </recommendedName>
    <domain>
        <recommendedName>
            <fullName evidence="13">Diaminohydroxyphosphoribosylaminopyrimidine deaminase</fullName>
            <shortName evidence="13">DRAP deaminase</shortName>
            <ecNumber evidence="13">3.5.4.26</ecNumber>
        </recommendedName>
        <alternativeName>
            <fullName evidence="13">Riboflavin-specific deaminase</fullName>
        </alternativeName>
    </domain>
    <domain>
        <recommendedName>
            <fullName evidence="13">5-amino-6-(5-phosphoribosylamino)uracil reductase</fullName>
            <ecNumber evidence="13">1.1.1.193</ecNumber>
        </recommendedName>
        <alternativeName>
            <fullName evidence="13">HTP reductase</fullName>
        </alternativeName>
    </domain>
</protein>
<dbReference type="InterPro" id="IPR050765">
    <property type="entry name" value="Riboflavin_Biosynth_HTPR"/>
</dbReference>
<comment type="similarity">
    <text evidence="4 13">In the N-terminal section; belongs to the cytidine and deoxycytidylate deaminase family.</text>
</comment>
<evidence type="ECO:0000256" key="13">
    <source>
        <dbReference type="PIRNR" id="PIRNR006769"/>
    </source>
</evidence>
<dbReference type="NCBIfam" id="TIGR00326">
    <property type="entry name" value="eubact_ribD"/>
    <property type="match status" value="1"/>
</dbReference>
<comment type="catalytic activity">
    <reaction evidence="13">
        <text>2,5-diamino-6-hydroxy-4-(5-phosphoribosylamino)-pyrimidine + H2O + H(+) = 5-amino-6-(5-phospho-D-ribosylamino)uracil + NH4(+)</text>
        <dbReference type="Rhea" id="RHEA:21868"/>
        <dbReference type="ChEBI" id="CHEBI:15377"/>
        <dbReference type="ChEBI" id="CHEBI:15378"/>
        <dbReference type="ChEBI" id="CHEBI:28938"/>
        <dbReference type="ChEBI" id="CHEBI:58453"/>
        <dbReference type="ChEBI" id="CHEBI:58614"/>
        <dbReference type="EC" id="3.5.4.26"/>
    </reaction>
</comment>
<feature type="binding site" evidence="16">
    <location>
        <position position="61"/>
    </location>
    <ligand>
        <name>Zn(2+)</name>
        <dbReference type="ChEBI" id="CHEBI:29105"/>
        <note>catalytic</note>
    </ligand>
</feature>
<evidence type="ECO:0000256" key="11">
    <source>
        <dbReference type="ARBA" id="ARBA00023002"/>
    </source>
</evidence>
<dbReference type="RefSeq" id="WP_081754213.1">
    <property type="nucleotide sequence ID" value="NZ_ARZY01000009.1"/>
</dbReference>
<dbReference type="eggNOG" id="COG1985">
    <property type="taxonomic scope" value="Bacteria"/>
</dbReference>